<evidence type="ECO:0000313" key="18">
    <source>
        <dbReference type="Proteomes" id="UP000237000"/>
    </source>
</evidence>
<dbReference type="EC" id="1.10.3.2" evidence="4 13"/>
<sequence>MAKSLSSFLLACTLALLGSLLASATIVEHSLYIKNLTVNHLCRDQVIVAANGSFPGPTISVHEGDTLVVHVVNHSPYNISIHWHGIFQLLSGWADGAEYATQCPIRPGHTYTYRFNITGQEGTLWWHAHSSWLRATVHGALIIYPRPNLMRPLPYPFPTPYEEVPIILGEWWNANVIDVLNEGLAIGITPNMSDALIINGQVGDLYKCSNHDMYRLKVVPGKTYLLRIINAVLNHQMFFKIAKHTVTVVAVDASYTNRYVTDVVVIAPGQTVDVLFTSNQPIGSYYMAAQPYYSVPRVIPFGNRTTRGIIVYEGSTSSTPMKTVLPSYYDDSTAFKFYNSLTGLADGPHWVPVPLHVDKYMFITVGLNNEPCKSKKGKCPGPLGGKVSASMNNHSFVLPNTLSMLQAFYYGVSGIYTTDFPDHPPFKFDYTNLSLNESFMFAPKGTYVKKLNYNDVVEIVFQNTAMIETESHPIHLHGFNFHVLAQGFGNYNAREDRTKFNIVNPQIRNTIAVPSGGWAVIRFQANNPGIWLMHCHVDRHMPVGLATAFEVNNGPTPSSILPPPPEDLPKCFESDDILNSAVPSQANSLSYPNFSRGRRSYYMELNVGRTAHREKK</sequence>
<evidence type="ECO:0000256" key="4">
    <source>
        <dbReference type="ARBA" id="ARBA00012297"/>
    </source>
</evidence>
<feature type="chain" id="PRO_5015020300" description="Laccase" evidence="13">
    <location>
        <begin position="25"/>
        <end position="616"/>
    </location>
</feature>
<proteinExistence type="inferred from homology"/>
<comment type="cofactor">
    <cofactor evidence="13">
        <name>Cu cation</name>
        <dbReference type="ChEBI" id="CHEBI:23378"/>
    </cofactor>
    <text evidence="13">Binds 4 Cu cations per monomer.</text>
</comment>
<dbReference type="SUPFAM" id="SSF49503">
    <property type="entry name" value="Cupredoxins"/>
    <property type="match status" value="3"/>
</dbReference>
<dbReference type="PANTHER" id="PTHR11709">
    <property type="entry name" value="MULTI-COPPER OXIDASE"/>
    <property type="match status" value="1"/>
</dbReference>
<dbReference type="GO" id="GO:0005507">
    <property type="term" value="F:copper ion binding"/>
    <property type="evidence" value="ECO:0007669"/>
    <property type="project" value="InterPro"/>
</dbReference>
<dbReference type="Pfam" id="PF07732">
    <property type="entry name" value="Cu-oxidase_3"/>
    <property type="match status" value="1"/>
</dbReference>
<evidence type="ECO:0000256" key="6">
    <source>
        <dbReference type="ARBA" id="ARBA00022525"/>
    </source>
</evidence>
<dbReference type="InterPro" id="IPR001117">
    <property type="entry name" value="Cu-oxidase_2nd"/>
</dbReference>
<keyword evidence="13" id="KW-0732">Signal</keyword>
<dbReference type="GO" id="GO:0048046">
    <property type="term" value="C:apoplast"/>
    <property type="evidence" value="ECO:0007669"/>
    <property type="project" value="UniProtKB-SubCell"/>
</dbReference>
<dbReference type="NCBIfam" id="TIGR03389">
    <property type="entry name" value="laccase"/>
    <property type="match status" value="1"/>
</dbReference>
<keyword evidence="18" id="KW-1185">Reference proteome</keyword>
<evidence type="ECO:0000256" key="8">
    <source>
        <dbReference type="ARBA" id="ARBA00022737"/>
    </source>
</evidence>
<name>A0A2P5ALA7_TREOI</name>
<organism evidence="17 18">
    <name type="scientific">Trema orientale</name>
    <name type="common">Charcoal tree</name>
    <name type="synonym">Celtis orientalis</name>
    <dbReference type="NCBI Taxonomy" id="63057"/>
    <lineage>
        <taxon>Eukaryota</taxon>
        <taxon>Viridiplantae</taxon>
        <taxon>Streptophyta</taxon>
        <taxon>Embryophyta</taxon>
        <taxon>Tracheophyta</taxon>
        <taxon>Spermatophyta</taxon>
        <taxon>Magnoliopsida</taxon>
        <taxon>eudicotyledons</taxon>
        <taxon>Gunneridae</taxon>
        <taxon>Pentapetalae</taxon>
        <taxon>rosids</taxon>
        <taxon>fabids</taxon>
        <taxon>Rosales</taxon>
        <taxon>Cannabaceae</taxon>
        <taxon>Trema</taxon>
    </lineage>
</organism>
<dbReference type="PANTHER" id="PTHR11709:SF9">
    <property type="entry name" value="LACCASE-7"/>
    <property type="match status" value="1"/>
</dbReference>
<keyword evidence="8 13" id="KW-0677">Repeat</keyword>
<evidence type="ECO:0000256" key="12">
    <source>
        <dbReference type="ARBA" id="ARBA00023185"/>
    </source>
</evidence>
<dbReference type="InterPro" id="IPR017761">
    <property type="entry name" value="Laccase"/>
</dbReference>
<keyword evidence="11" id="KW-0325">Glycoprotein</keyword>
<reference evidence="18" key="1">
    <citation type="submission" date="2016-06" db="EMBL/GenBank/DDBJ databases">
        <title>Parallel loss of symbiosis genes in relatives of nitrogen-fixing non-legume Parasponia.</title>
        <authorList>
            <person name="Van Velzen R."/>
            <person name="Holmer R."/>
            <person name="Bu F."/>
            <person name="Rutten L."/>
            <person name="Van Zeijl A."/>
            <person name="Liu W."/>
            <person name="Santuari L."/>
            <person name="Cao Q."/>
            <person name="Sharma T."/>
            <person name="Shen D."/>
            <person name="Roswanjaya Y."/>
            <person name="Wardhani T."/>
            <person name="Kalhor M.S."/>
            <person name="Jansen J."/>
            <person name="Van den Hoogen J."/>
            <person name="Gungor B."/>
            <person name="Hartog M."/>
            <person name="Hontelez J."/>
            <person name="Verver J."/>
            <person name="Yang W.-C."/>
            <person name="Schijlen E."/>
            <person name="Repin R."/>
            <person name="Schilthuizen M."/>
            <person name="Schranz E."/>
            <person name="Heidstra R."/>
            <person name="Miyata K."/>
            <person name="Fedorova E."/>
            <person name="Kohlen W."/>
            <person name="Bisseling T."/>
            <person name="Smit S."/>
            <person name="Geurts R."/>
        </authorList>
    </citation>
    <scope>NUCLEOTIDE SEQUENCE [LARGE SCALE GENOMIC DNA]</scope>
    <source>
        <strain evidence="18">cv. RG33-2</strain>
    </source>
</reference>
<dbReference type="InterPro" id="IPR011706">
    <property type="entry name" value="Cu-oxidase_C"/>
</dbReference>
<dbReference type="CDD" id="cd13875">
    <property type="entry name" value="CuRO_2_LCC_plant"/>
    <property type="match status" value="1"/>
</dbReference>
<protein>
    <recommendedName>
        <fullName evidence="4 13">Laccase</fullName>
        <ecNumber evidence="4 13">1.10.3.2</ecNumber>
    </recommendedName>
    <alternativeName>
        <fullName evidence="13">Benzenediol:oxygen oxidoreductase</fullName>
    </alternativeName>
    <alternativeName>
        <fullName evidence="13">Diphenol oxidase</fullName>
    </alternativeName>
    <alternativeName>
        <fullName evidence="13">Urishiol oxidase</fullName>
    </alternativeName>
</protein>
<evidence type="ECO:0000256" key="10">
    <source>
        <dbReference type="ARBA" id="ARBA00023008"/>
    </source>
</evidence>
<dbReference type="InterPro" id="IPR011707">
    <property type="entry name" value="Cu-oxidase-like_N"/>
</dbReference>
<dbReference type="InterPro" id="IPR033138">
    <property type="entry name" value="Cu_oxidase_CS"/>
</dbReference>
<evidence type="ECO:0000256" key="3">
    <source>
        <dbReference type="ARBA" id="ARBA00010609"/>
    </source>
</evidence>
<dbReference type="OrthoDB" id="2121828at2759"/>
<evidence type="ECO:0000256" key="2">
    <source>
        <dbReference type="ARBA" id="ARBA00004271"/>
    </source>
</evidence>
<evidence type="ECO:0000256" key="7">
    <source>
        <dbReference type="ARBA" id="ARBA00022723"/>
    </source>
</evidence>
<feature type="domain" description="Plastocyanin-like" evidence="15">
    <location>
        <begin position="420"/>
        <end position="553"/>
    </location>
</feature>
<dbReference type="InterPro" id="IPR034288">
    <property type="entry name" value="CuRO_1_LCC"/>
</dbReference>
<evidence type="ECO:0000256" key="5">
    <source>
        <dbReference type="ARBA" id="ARBA00022523"/>
    </source>
</evidence>
<comment type="catalytic activity">
    <reaction evidence="1 13">
        <text>4 hydroquinone + O2 = 4 benzosemiquinone + 2 H2O</text>
        <dbReference type="Rhea" id="RHEA:11276"/>
        <dbReference type="ChEBI" id="CHEBI:15377"/>
        <dbReference type="ChEBI" id="CHEBI:15379"/>
        <dbReference type="ChEBI" id="CHEBI:17594"/>
        <dbReference type="ChEBI" id="CHEBI:17977"/>
        <dbReference type="EC" id="1.10.3.2"/>
    </reaction>
</comment>
<dbReference type="Pfam" id="PF07731">
    <property type="entry name" value="Cu-oxidase_2"/>
    <property type="match status" value="1"/>
</dbReference>
<evidence type="ECO:0000256" key="11">
    <source>
        <dbReference type="ARBA" id="ARBA00023180"/>
    </source>
</evidence>
<keyword evidence="12 13" id="KW-0439">Lignin degradation</keyword>
<evidence type="ECO:0000259" key="15">
    <source>
        <dbReference type="Pfam" id="PF07731"/>
    </source>
</evidence>
<dbReference type="AlphaFoldDB" id="A0A2P5ALA7"/>
<comment type="similarity">
    <text evidence="3 13">Belongs to the multicopper oxidase family.</text>
</comment>
<dbReference type="PROSITE" id="PS00080">
    <property type="entry name" value="MULTICOPPER_OXIDASE2"/>
    <property type="match status" value="1"/>
</dbReference>
<dbReference type="EMBL" id="JXTC01000795">
    <property type="protein sequence ID" value="PON37314.1"/>
    <property type="molecule type" value="Genomic_DNA"/>
</dbReference>
<dbReference type="FunCoup" id="A0A2P5ALA7">
    <property type="interactions" value="29"/>
</dbReference>
<dbReference type="InterPro" id="IPR034285">
    <property type="entry name" value="CuRO_2_LCC"/>
</dbReference>
<keyword evidence="10 13" id="KW-0186">Copper</keyword>
<comment type="caution">
    <text evidence="17">The sequence shown here is derived from an EMBL/GenBank/DDBJ whole genome shotgun (WGS) entry which is preliminary data.</text>
</comment>
<dbReference type="STRING" id="63057.A0A2P5ALA7"/>
<keyword evidence="6 13" id="KW-0964">Secreted</keyword>
<evidence type="ECO:0000259" key="14">
    <source>
        <dbReference type="Pfam" id="PF00394"/>
    </source>
</evidence>
<dbReference type="Gene3D" id="2.60.40.420">
    <property type="entry name" value="Cupredoxins - blue copper proteins"/>
    <property type="match status" value="3"/>
</dbReference>
<dbReference type="Pfam" id="PF00394">
    <property type="entry name" value="Cu-oxidase"/>
    <property type="match status" value="1"/>
</dbReference>
<gene>
    <name evidence="17" type="ORF">TorRG33x02_347700</name>
</gene>
<keyword evidence="5 13" id="KW-0052">Apoplast</keyword>
<dbReference type="PROSITE" id="PS00079">
    <property type="entry name" value="MULTICOPPER_OXIDASE1"/>
    <property type="match status" value="1"/>
</dbReference>
<evidence type="ECO:0000256" key="9">
    <source>
        <dbReference type="ARBA" id="ARBA00023002"/>
    </source>
</evidence>
<feature type="signal peptide" evidence="13">
    <location>
        <begin position="1"/>
        <end position="24"/>
    </location>
</feature>
<dbReference type="InParanoid" id="A0A2P5ALA7"/>
<evidence type="ECO:0000313" key="17">
    <source>
        <dbReference type="EMBL" id="PON37314.1"/>
    </source>
</evidence>
<dbReference type="InterPro" id="IPR045087">
    <property type="entry name" value="Cu-oxidase_fam"/>
</dbReference>
<comment type="subcellular location">
    <subcellularLocation>
        <location evidence="2 13">Secreted</location>
        <location evidence="2 13">Extracellular space</location>
        <location evidence="2 13">Apoplast</location>
    </subcellularLocation>
</comment>
<evidence type="ECO:0000259" key="16">
    <source>
        <dbReference type="Pfam" id="PF07732"/>
    </source>
</evidence>
<accession>A0A2P5ALA7</accession>
<dbReference type="InterPro" id="IPR002355">
    <property type="entry name" value="Cu_oxidase_Cu_BS"/>
</dbReference>
<feature type="domain" description="Plastocyanin-like" evidence="16">
    <location>
        <begin position="35"/>
        <end position="147"/>
    </location>
</feature>
<keyword evidence="7 13" id="KW-0479">Metal-binding</keyword>
<dbReference type="GO" id="GO:0046274">
    <property type="term" value="P:lignin catabolic process"/>
    <property type="evidence" value="ECO:0007669"/>
    <property type="project" value="UniProtKB-KW"/>
</dbReference>
<keyword evidence="9 13" id="KW-0560">Oxidoreductase</keyword>
<dbReference type="CDD" id="cd13849">
    <property type="entry name" value="CuRO_1_LCC_plant"/>
    <property type="match status" value="1"/>
</dbReference>
<feature type="domain" description="Plastocyanin-like" evidence="14">
    <location>
        <begin position="162"/>
        <end position="315"/>
    </location>
</feature>
<dbReference type="InterPro" id="IPR008972">
    <property type="entry name" value="Cupredoxin"/>
</dbReference>
<dbReference type="GO" id="GO:0052716">
    <property type="term" value="F:hydroquinone:oxygen oxidoreductase activity"/>
    <property type="evidence" value="ECO:0007669"/>
    <property type="project" value="UniProtKB-EC"/>
</dbReference>
<comment type="function">
    <text evidence="13">Lignin degradation and detoxification of lignin-derived products.</text>
</comment>
<dbReference type="Proteomes" id="UP000237000">
    <property type="component" value="Unassembled WGS sequence"/>
</dbReference>
<evidence type="ECO:0000256" key="1">
    <source>
        <dbReference type="ARBA" id="ARBA00000349"/>
    </source>
</evidence>
<evidence type="ECO:0000256" key="13">
    <source>
        <dbReference type="RuleBase" id="RU361119"/>
    </source>
</evidence>